<feature type="chain" id="PRO_5012463149" evidence="1">
    <location>
        <begin position="19"/>
        <end position="145"/>
    </location>
</feature>
<dbReference type="InterPro" id="IPR006170">
    <property type="entry name" value="PBP/GOBP"/>
</dbReference>
<evidence type="ECO:0000313" key="2">
    <source>
        <dbReference type="EMBL" id="JAV63327.1"/>
    </source>
</evidence>
<evidence type="ECO:0000256" key="1">
    <source>
        <dbReference type="SAM" id="SignalP"/>
    </source>
</evidence>
<keyword evidence="1" id="KW-0732">Signal</keyword>
<organism evidence="2">
    <name type="scientific">Photinus pyralis</name>
    <name type="common">Common eastern firefly</name>
    <name type="synonym">Lampyris pyralis</name>
    <dbReference type="NCBI Taxonomy" id="7054"/>
    <lineage>
        <taxon>Eukaryota</taxon>
        <taxon>Metazoa</taxon>
        <taxon>Ecdysozoa</taxon>
        <taxon>Arthropoda</taxon>
        <taxon>Hexapoda</taxon>
        <taxon>Insecta</taxon>
        <taxon>Pterygota</taxon>
        <taxon>Neoptera</taxon>
        <taxon>Endopterygota</taxon>
        <taxon>Coleoptera</taxon>
        <taxon>Polyphaga</taxon>
        <taxon>Elateriformia</taxon>
        <taxon>Elateroidea</taxon>
        <taxon>Lampyridae</taxon>
        <taxon>Lampyrinae</taxon>
        <taxon>Photinus</taxon>
    </lineage>
</organism>
<sequence>MKPLLVACILFIVHQVSSDADIATMITRITESCAERNGVLSNQMNEHMSKDELPEDNGPFIQFYECLMSDLGMYDENGEVQFERVPNNKPVYIVERLGDDISTTLILEAFDHCNSQVKVSPRALDAIKRRNCGLKYIKNKLKKSN</sequence>
<dbReference type="InterPro" id="IPR036728">
    <property type="entry name" value="PBP_GOBP_sf"/>
</dbReference>
<reference evidence="2" key="1">
    <citation type="journal article" date="2016" name="Sci. Rep.">
        <title>Molecular characterization of firefly nuptial gifts: a multi-omics approach sheds light on postcopulatory sexual selection.</title>
        <authorList>
            <person name="Al-Wathiqui N."/>
            <person name="Fallon T.R."/>
            <person name="South A."/>
            <person name="Weng J.K."/>
            <person name="Lewis S.M."/>
        </authorList>
    </citation>
    <scope>NUCLEOTIDE SEQUENCE</scope>
</reference>
<dbReference type="EMBL" id="GEZM01077332">
    <property type="protein sequence ID" value="JAV63327.1"/>
    <property type="molecule type" value="Transcribed_RNA"/>
</dbReference>
<proteinExistence type="predicted"/>
<dbReference type="Gene3D" id="1.10.238.20">
    <property type="entry name" value="Pheromone/general odorant binding protein domain"/>
    <property type="match status" value="1"/>
</dbReference>
<protein>
    <submittedName>
        <fullName evidence="2">Uncharacterized protein</fullName>
    </submittedName>
</protein>
<dbReference type="GO" id="GO:0005549">
    <property type="term" value="F:odorant binding"/>
    <property type="evidence" value="ECO:0007669"/>
    <property type="project" value="InterPro"/>
</dbReference>
<dbReference type="Pfam" id="PF01395">
    <property type="entry name" value="PBP_GOBP"/>
    <property type="match status" value="1"/>
</dbReference>
<dbReference type="AlphaFoldDB" id="A0A1Y1KWS9"/>
<dbReference type="SUPFAM" id="SSF47565">
    <property type="entry name" value="Insect pheromone/odorant-binding proteins"/>
    <property type="match status" value="1"/>
</dbReference>
<accession>A0A1Y1KWS9</accession>
<name>A0A1Y1KWS9_PHOPY</name>
<feature type="signal peptide" evidence="1">
    <location>
        <begin position="1"/>
        <end position="18"/>
    </location>
</feature>